<gene>
    <name evidence="3" type="ORF">HA331_02850</name>
</gene>
<dbReference type="PANTHER" id="PTHR42252">
    <property type="entry name" value="DUF5616 DOMAIN-CONTAINING PROTEIN"/>
    <property type="match status" value="1"/>
</dbReference>
<sequence length="219" mass="25614">MGKLKEAYFDLKFLLNRGYRKKLALEFVCNHYMLPLQYRHFLARCVFSDYWINEVREKISSCEEKILGIDGFNILITVESLMEGTAIRCEDGIVRDLKYQGKYKINEKTEKAIEVMLLAIKELNPRKTIILYGRSNPKSAEIKIATQKKLKEIKIKGKVRLVKSPDFELKKFEYVSTGDVGIIRSVPYLVNIFSHISRILNKNPIDFKEMLDILDERLK</sequence>
<comment type="caution">
    <text evidence="3">The sequence shown here is derived from an EMBL/GenBank/DDBJ whole genome shotgun (WGS) entry which is preliminary data.</text>
</comment>
<name>A0A832SXY5_PYRHR</name>
<evidence type="ECO:0000259" key="2">
    <source>
        <dbReference type="Pfam" id="PF18481"/>
    </source>
</evidence>
<organism evidence="3 4">
    <name type="scientific">Pyrococcus horikoshii</name>
    <dbReference type="NCBI Taxonomy" id="53953"/>
    <lineage>
        <taxon>Archaea</taxon>
        <taxon>Methanobacteriati</taxon>
        <taxon>Methanobacteriota</taxon>
        <taxon>Thermococci</taxon>
        <taxon>Thermococcales</taxon>
        <taxon>Thermococcaceae</taxon>
        <taxon>Pyrococcus</taxon>
    </lineage>
</organism>
<proteinExistence type="predicted"/>
<protein>
    <submittedName>
        <fullName evidence="3">DUF434 domain-containing protein</fullName>
    </submittedName>
</protein>
<evidence type="ECO:0000313" key="4">
    <source>
        <dbReference type="Proteomes" id="UP000617544"/>
    </source>
</evidence>
<dbReference type="OMA" id="FVANHYK"/>
<dbReference type="InterPro" id="IPR007368">
    <property type="entry name" value="DUF434"/>
</dbReference>
<feature type="domain" description="DUF434" evidence="1">
    <location>
        <begin position="3"/>
        <end position="58"/>
    </location>
</feature>
<dbReference type="InterPro" id="IPR041652">
    <property type="entry name" value="DUF5616"/>
</dbReference>
<evidence type="ECO:0000313" key="3">
    <source>
        <dbReference type="EMBL" id="HII60692.1"/>
    </source>
</evidence>
<dbReference type="RefSeq" id="WP_010885792.1">
    <property type="nucleotide sequence ID" value="NZ_DUJN01000002.1"/>
</dbReference>
<evidence type="ECO:0000259" key="1">
    <source>
        <dbReference type="Pfam" id="PF04256"/>
    </source>
</evidence>
<feature type="domain" description="DUF5616" evidence="2">
    <location>
        <begin position="61"/>
        <end position="192"/>
    </location>
</feature>
<dbReference type="Proteomes" id="UP000617544">
    <property type="component" value="Unassembled WGS sequence"/>
</dbReference>
<dbReference type="AlphaFoldDB" id="A0A832SXY5"/>
<dbReference type="PANTHER" id="PTHR42252:SF1">
    <property type="entry name" value="DUF434 DOMAIN-CONTAINING PROTEIN"/>
    <property type="match status" value="1"/>
</dbReference>
<reference evidence="3" key="1">
    <citation type="journal article" date="2020" name="bioRxiv">
        <title>A rank-normalized archaeal taxonomy based on genome phylogeny resolves widespread incomplete and uneven classifications.</title>
        <authorList>
            <person name="Rinke C."/>
            <person name="Chuvochina M."/>
            <person name="Mussig A.J."/>
            <person name="Chaumeil P.-A."/>
            <person name="Waite D.W."/>
            <person name="Whitman W.B."/>
            <person name="Parks D.H."/>
            <person name="Hugenholtz P."/>
        </authorList>
    </citation>
    <scope>NUCLEOTIDE SEQUENCE</scope>
    <source>
        <strain evidence="3">UBA8834</strain>
    </source>
</reference>
<dbReference type="Pfam" id="PF04256">
    <property type="entry name" value="DUF434"/>
    <property type="match status" value="1"/>
</dbReference>
<dbReference type="Pfam" id="PF18481">
    <property type="entry name" value="DUF5616"/>
    <property type="match status" value="1"/>
</dbReference>
<dbReference type="GeneID" id="1442573"/>
<dbReference type="EMBL" id="DUJN01000002">
    <property type="protein sequence ID" value="HII60692.1"/>
    <property type="molecule type" value="Genomic_DNA"/>
</dbReference>
<accession>A0A832SXY5</accession>